<gene>
    <name evidence="3" type="ORF">G6W59_03825</name>
</gene>
<comment type="caution">
    <text evidence="3">The sequence shown here is derived from an EMBL/GenBank/DDBJ whole genome shotgun (WGS) entry which is preliminary data.</text>
</comment>
<evidence type="ECO:0000313" key="4">
    <source>
        <dbReference type="Proteomes" id="UP000540128"/>
    </source>
</evidence>
<keyword evidence="1" id="KW-0175">Coiled coil</keyword>
<keyword evidence="2" id="KW-1133">Transmembrane helix</keyword>
<dbReference type="AlphaFoldDB" id="A0A7Y6EZJ9"/>
<feature type="transmembrane region" description="Helical" evidence="2">
    <location>
        <begin position="303"/>
        <end position="320"/>
    </location>
</feature>
<keyword evidence="2" id="KW-0472">Membrane</keyword>
<feature type="transmembrane region" description="Helical" evidence="2">
    <location>
        <begin position="276"/>
        <end position="296"/>
    </location>
</feature>
<dbReference type="EMBL" id="JAANNT010000002">
    <property type="protein sequence ID" value="NUV27480.1"/>
    <property type="molecule type" value="Genomic_DNA"/>
</dbReference>
<proteinExistence type="predicted"/>
<name>A0A7Y6EZJ9_9ACTN</name>
<feature type="transmembrane region" description="Helical" evidence="2">
    <location>
        <begin position="245"/>
        <end position="264"/>
    </location>
</feature>
<evidence type="ECO:0000256" key="2">
    <source>
        <dbReference type="SAM" id="Phobius"/>
    </source>
</evidence>
<keyword evidence="4" id="KW-1185">Reference proteome</keyword>
<reference evidence="3 4" key="1">
    <citation type="submission" date="2020-03" db="EMBL/GenBank/DDBJ databases">
        <title>Complete genome sequence of sixteen Streptomyces strains facilitates identification of candidate genes involved in plant growth-promotion in grain legumes and cereals.</title>
        <authorList>
            <person name="Gopalakrishnan S."/>
            <person name="Thakur V."/>
            <person name="Saxena R."/>
            <person name="Vadlamudi S."/>
            <person name="Purohit S."/>
            <person name="Kumar V."/>
            <person name="Rathore A."/>
            <person name="Chitikineni A."/>
            <person name="Varshney R.K."/>
        </authorList>
    </citation>
    <scope>NUCLEOTIDE SEQUENCE [LARGE SCALE GENOMIC DNA]</scope>
    <source>
        <strain evidence="3 4">KAI-180</strain>
    </source>
</reference>
<evidence type="ECO:0000313" key="3">
    <source>
        <dbReference type="EMBL" id="NUV27480.1"/>
    </source>
</evidence>
<accession>A0A7Y6EZJ9</accession>
<protein>
    <recommendedName>
        <fullName evidence="5">Tetratricopeptide repeat protein</fullName>
    </recommendedName>
</protein>
<sequence length="321" mass="35580">MAICTSLTEADVAELEELVRDTADPLRAFNAFYILLARHRRALDGGRFRTLYLRHAGRFSAIPMRAVLESDLALLDPMGPNLPAALRHAVTAVTAYPDNLALVAHHARVLAEYGWSGGETSEDELREALTQVERAVEISPEQARYRAVRAQLAALLDDFDTALASVQRALDLEDSARSGYAVRIVEYHRIRADIVLRRETEQNRRTLRETAERLERSMEERVRRVAEETRAHEQKELTRLRSETLASLGLLAAVIAFIATGTQIAQDLPVREALRLLAGLAGMLTLVFTAFGAIFGVGRPARLVLPGLFGAVLFLFAWATA</sequence>
<dbReference type="Gene3D" id="1.25.40.10">
    <property type="entry name" value="Tetratricopeptide repeat domain"/>
    <property type="match status" value="1"/>
</dbReference>
<keyword evidence="2" id="KW-0812">Transmembrane</keyword>
<dbReference type="SUPFAM" id="SSF48452">
    <property type="entry name" value="TPR-like"/>
    <property type="match status" value="1"/>
</dbReference>
<dbReference type="InterPro" id="IPR011990">
    <property type="entry name" value="TPR-like_helical_dom_sf"/>
</dbReference>
<feature type="coiled-coil region" evidence="1">
    <location>
        <begin position="197"/>
        <end position="243"/>
    </location>
</feature>
<evidence type="ECO:0000256" key="1">
    <source>
        <dbReference type="SAM" id="Coils"/>
    </source>
</evidence>
<organism evidence="3 4">
    <name type="scientific">Streptomyces odorifer</name>
    <dbReference type="NCBI Taxonomy" id="53450"/>
    <lineage>
        <taxon>Bacteria</taxon>
        <taxon>Bacillati</taxon>
        <taxon>Actinomycetota</taxon>
        <taxon>Actinomycetes</taxon>
        <taxon>Kitasatosporales</taxon>
        <taxon>Streptomycetaceae</taxon>
        <taxon>Streptomyces</taxon>
        <taxon>Streptomyces albidoflavus group</taxon>
    </lineage>
</organism>
<evidence type="ECO:0008006" key="5">
    <source>
        <dbReference type="Google" id="ProtNLM"/>
    </source>
</evidence>
<dbReference type="Proteomes" id="UP000540128">
    <property type="component" value="Unassembled WGS sequence"/>
</dbReference>